<evidence type="ECO:0000313" key="1">
    <source>
        <dbReference type="EMBL" id="KZT50226.1"/>
    </source>
</evidence>
<protein>
    <submittedName>
        <fullName evidence="1">Uncharacterized protein</fullName>
    </submittedName>
</protein>
<proteinExistence type="predicted"/>
<dbReference type="EMBL" id="KV424206">
    <property type="protein sequence ID" value="KZT50226.1"/>
    <property type="molecule type" value="Genomic_DNA"/>
</dbReference>
<sequence length="172" mass="19421">MSINSFLLERFGYLKVADVLISGPGLPFHQAIPRHIYEEQRKNGAISDKDEEVLFRTTARPAWLYAVIGIGIGLAARRYTRRSLNPLSTGVMYSAPTAGILVPIFIELRTKYMLEDPQRVADALGRMRLESLHWWIDVRRELPGEFARAVERVGAARAEDMRGVKTVGIKIL</sequence>
<dbReference type="InParanoid" id="A0A165C4G6"/>
<reference evidence="1 2" key="1">
    <citation type="journal article" date="2016" name="Mol. Biol. Evol.">
        <title>Comparative Genomics of Early-Diverging Mushroom-Forming Fungi Provides Insights into the Origins of Lignocellulose Decay Capabilities.</title>
        <authorList>
            <person name="Nagy L.G."/>
            <person name="Riley R."/>
            <person name="Tritt A."/>
            <person name="Adam C."/>
            <person name="Daum C."/>
            <person name="Floudas D."/>
            <person name="Sun H."/>
            <person name="Yadav J.S."/>
            <person name="Pangilinan J."/>
            <person name="Larsson K.H."/>
            <person name="Matsuura K."/>
            <person name="Barry K."/>
            <person name="Labutti K."/>
            <person name="Kuo R."/>
            <person name="Ohm R.A."/>
            <person name="Bhattacharya S.S."/>
            <person name="Shirouzu T."/>
            <person name="Yoshinaga Y."/>
            <person name="Martin F.M."/>
            <person name="Grigoriev I.V."/>
            <person name="Hibbett D.S."/>
        </authorList>
    </citation>
    <scope>NUCLEOTIDE SEQUENCE [LARGE SCALE GENOMIC DNA]</scope>
    <source>
        <strain evidence="1 2">HHB12733</strain>
    </source>
</reference>
<dbReference type="Proteomes" id="UP000076842">
    <property type="component" value="Unassembled WGS sequence"/>
</dbReference>
<keyword evidence="2" id="KW-1185">Reference proteome</keyword>
<organism evidence="1 2">
    <name type="scientific">Calocera cornea HHB12733</name>
    <dbReference type="NCBI Taxonomy" id="1353952"/>
    <lineage>
        <taxon>Eukaryota</taxon>
        <taxon>Fungi</taxon>
        <taxon>Dikarya</taxon>
        <taxon>Basidiomycota</taxon>
        <taxon>Agaricomycotina</taxon>
        <taxon>Dacrymycetes</taxon>
        <taxon>Dacrymycetales</taxon>
        <taxon>Dacrymycetaceae</taxon>
        <taxon>Calocera</taxon>
    </lineage>
</organism>
<accession>A0A165C4G6</accession>
<evidence type="ECO:0000313" key="2">
    <source>
        <dbReference type="Proteomes" id="UP000076842"/>
    </source>
</evidence>
<gene>
    <name evidence="1" type="ORF">CALCODRAFT_522062</name>
</gene>
<name>A0A165C4G6_9BASI</name>
<dbReference type="AlphaFoldDB" id="A0A165C4G6"/>